<dbReference type="Proteomes" id="UP001202244">
    <property type="component" value="Chromosome"/>
</dbReference>
<gene>
    <name evidence="2" type="ORF">MMF93_20895</name>
</gene>
<dbReference type="SUPFAM" id="SSF54001">
    <property type="entry name" value="Cysteine proteinases"/>
    <property type="match status" value="1"/>
</dbReference>
<proteinExistence type="inferred from homology"/>
<dbReference type="Pfam" id="PF00797">
    <property type="entry name" value="Acetyltransf_2"/>
    <property type="match status" value="1"/>
</dbReference>
<dbReference type="PANTHER" id="PTHR11786:SF0">
    <property type="entry name" value="ARYLAMINE N-ACETYLTRANSFERASE 4-RELATED"/>
    <property type="match status" value="1"/>
</dbReference>
<evidence type="ECO:0000256" key="1">
    <source>
        <dbReference type="ARBA" id="ARBA00006547"/>
    </source>
</evidence>
<name>A0ABY3XX43_9ACTN</name>
<dbReference type="PANTHER" id="PTHR11786">
    <property type="entry name" value="N-HYDROXYARYLAMINE O-ACETYLTRANSFERASE"/>
    <property type="match status" value="1"/>
</dbReference>
<sequence>MWHGDQLDLDAYLARLGYAGRRTPALGTLRALHRAHVLTVRWGNLDCLLHGDVPLDLDTVQDKLVRRGQGGYCFEHTVLYAAALERLGFTFTAVSGRPRMGADKIRPATHAMVLVTVEGRRWLSDIGFGTSPLDVIELVDGNEPTIEGRRFWLRHTEVTPGAEGWMLHQQDADGGWIARHTFTENPQYPADFALGNHFIATSSHSPFNRRPFLQRVRPDRTDQLDGLTWTTTAASGLAPEEERTVEPSELPELFADPFGIDLSEQDARLLVDHVEGD</sequence>
<evidence type="ECO:0000313" key="2">
    <source>
        <dbReference type="EMBL" id="UNS98643.1"/>
    </source>
</evidence>
<dbReference type="EMBL" id="CP093846">
    <property type="protein sequence ID" value="UNS98643.1"/>
    <property type="molecule type" value="Genomic_DNA"/>
</dbReference>
<keyword evidence="3" id="KW-1185">Reference proteome</keyword>
<accession>A0ABY3XX43</accession>
<dbReference type="Gene3D" id="2.40.128.150">
    <property type="entry name" value="Cysteine proteinases"/>
    <property type="match status" value="1"/>
</dbReference>
<dbReference type="InterPro" id="IPR001447">
    <property type="entry name" value="Arylamine_N-AcTrfase"/>
</dbReference>
<comment type="similarity">
    <text evidence="1">Belongs to the arylamine N-acetyltransferase family.</text>
</comment>
<dbReference type="InterPro" id="IPR038765">
    <property type="entry name" value="Papain-like_cys_pep_sf"/>
</dbReference>
<reference evidence="2 3" key="1">
    <citation type="journal article" date="2023" name="Microbiol. Spectr.">
        <title>Synergy between Genome Mining, Metabolomics, and Bioinformatics Uncovers Antibacterial Chlorinated Carbazole Alkaloids and Their Biosynthetic Gene Cluster from Streptomyces tubbatahanensis sp. nov., a Novel Actinomycete Isolated from Sulu Sea, Philippines.</title>
        <authorList>
            <person name="Tenebro C.P."/>
            <person name="Trono D.J.V.L."/>
            <person name="Balida L.A.P."/>
            <person name="Bayog L.K.A."/>
            <person name="Bruna J.R."/>
            <person name="Sabido E.M."/>
            <person name="Caspe D.P.C."/>
            <person name="de Los Santos E.L.C."/>
            <person name="Saludes J.P."/>
            <person name="Dalisay D.S."/>
        </authorList>
    </citation>
    <scope>NUCLEOTIDE SEQUENCE [LARGE SCALE GENOMIC DNA]</scope>
    <source>
        <strain evidence="2 3">DSD3025</strain>
    </source>
</reference>
<dbReference type="Gene3D" id="3.30.2140.10">
    <property type="entry name" value="Arylamine N-acetyltransferase"/>
    <property type="match status" value="1"/>
</dbReference>
<evidence type="ECO:0000313" key="3">
    <source>
        <dbReference type="Proteomes" id="UP001202244"/>
    </source>
</evidence>
<organism evidence="2 3">
    <name type="scientific">Streptomyces tubbatahanensis</name>
    <dbReference type="NCBI Taxonomy" id="2923272"/>
    <lineage>
        <taxon>Bacteria</taxon>
        <taxon>Bacillati</taxon>
        <taxon>Actinomycetota</taxon>
        <taxon>Actinomycetes</taxon>
        <taxon>Kitasatosporales</taxon>
        <taxon>Streptomycetaceae</taxon>
        <taxon>Streptomyces</taxon>
    </lineage>
</organism>
<protein>
    <submittedName>
        <fullName evidence="2">Arylamine N-acetyltransferase</fullName>
    </submittedName>
</protein>
<dbReference type="RefSeq" id="WP_242753774.1">
    <property type="nucleotide sequence ID" value="NZ_CP093846.1"/>
</dbReference>